<gene>
    <name evidence="2" type="ORF">CVS29_00840</name>
</gene>
<comment type="similarity">
    <text evidence="1">Belongs to the cycloisomerase 2 family.</text>
</comment>
<dbReference type="EMBL" id="QHLZ01000001">
    <property type="protein sequence ID" value="PXA69154.1"/>
    <property type="molecule type" value="Genomic_DNA"/>
</dbReference>
<name>A0A2V3E1P6_9MICC</name>
<organism evidence="2 3">
    <name type="scientific">Arthrobacter psychrochitiniphilus</name>
    <dbReference type="NCBI Taxonomy" id="291045"/>
    <lineage>
        <taxon>Bacteria</taxon>
        <taxon>Bacillati</taxon>
        <taxon>Actinomycetota</taxon>
        <taxon>Actinomycetes</taxon>
        <taxon>Micrococcales</taxon>
        <taxon>Micrococcaceae</taxon>
        <taxon>Arthrobacter</taxon>
    </lineage>
</organism>
<dbReference type="Proteomes" id="UP000246303">
    <property type="component" value="Unassembled WGS sequence"/>
</dbReference>
<dbReference type="PANTHER" id="PTHR30344">
    <property type="entry name" value="6-PHOSPHOGLUCONOLACTONASE-RELATED"/>
    <property type="match status" value="1"/>
</dbReference>
<dbReference type="InterPro" id="IPR019405">
    <property type="entry name" value="Lactonase_7-beta_prop"/>
</dbReference>
<accession>A0A2V3E1P6</accession>
<protein>
    <recommendedName>
        <fullName evidence="4">3-carboxymuconate cyclase</fullName>
    </recommendedName>
</protein>
<dbReference type="InterPro" id="IPR015943">
    <property type="entry name" value="WD40/YVTN_repeat-like_dom_sf"/>
</dbReference>
<keyword evidence="3" id="KW-1185">Reference proteome</keyword>
<dbReference type="PANTHER" id="PTHR30344:SF1">
    <property type="entry name" value="6-PHOSPHOGLUCONOLACTONASE"/>
    <property type="match status" value="1"/>
</dbReference>
<evidence type="ECO:0008006" key="4">
    <source>
        <dbReference type="Google" id="ProtNLM"/>
    </source>
</evidence>
<dbReference type="AlphaFoldDB" id="A0A2V3E1P6"/>
<dbReference type="Gene3D" id="2.130.10.10">
    <property type="entry name" value="YVTN repeat-like/Quinoprotein amine dehydrogenase"/>
    <property type="match status" value="1"/>
</dbReference>
<evidence type="ECO:0000256" key="1">
    <source>
        <dbReference type="ARBA" id="ARBA00005564"/>
    </source>
</evidence>
<dbReference type="InterPro" id="IPR050282">
    <property type="entry name" value="Cycloisomerase_2"/>
</dbReference>
<evidence type="ECO:0000313" key="3">
    <source>
        <dbReference type="Proteomes" id="UP000246303"/>
    </source>
</evidence>
<proteinExistence type="inferred from homology"/>
<dbReference type="OrthoDB" id="9790815at2"/>
<comment type="caution">
    <text evidence="2">The sequence shown here is derived from an EMBL/GenBank/DDBJ whole genome shotgun (WGS) entry which is preliminary data.</text>
</comment>
<evidence type="ECO:0000313" key="2">
    <source>
        <dbReference type="EMBL" id="PXA69154.1"/>
    </source>
</evidence>
<reference evidence="2 3" key="1">
    <citation type="submission" date="2018-05" db="EMBL/GenBank/DDBJ databases">
        <title>Genetic diversity of glacier-inhabiting Cryobacterium bacteria in China and description of Cryobacterium mengkeensis sp. nov. and Arthrobacter glacialis sp. nov.</title>
        <authorList>
            <person name="Liu Q."/>
            <person name="Xin Y.-H."/>
        </authorList>
    </citation>
    <scope>NUCLEOTIDE SEQUENCE [LARGE SCALE GENOMIC DNA]</scope>
    <source>
        <strain evidence="2 3">GP3</strain>
    </source>
</reference>
<dbReference type="GO" id="GO:0017057">
    <property type="term" value="F:6-phosphogluconolactonase activity"/>
    <property type="evidence" value="ECO:0007669"/>
    <property type="project" value="TreeGrafter"/>
</dbReference>
<dbReference type="Pfam" id="PF10282">
    <property type="entry name" value="Lactonase"/>
    <property type="match status" value="1"/>
</dbReference>
<dbReference type="SUPFAM" id="SSF51004">
    <property type="entry name" value="C-terminal (heme d1) domain of cytochrome cd1-nitrite reductase"/>
    <property type="match status" value="1"/>
</dbReference>
<dbReference type="InterPro" id="IPR011048">
    <property type="entry name" value="Haem_d1_sf"/>
</dbReference>
<sequence>MLSHATTYLGGRDTVDETYLLPSEEPSMTAVPSLLVSGYTEAGSGTGPGIARYELLADGVVGERQAEAVAVTNPSFMARSVMTHSVVDQSVVDHGKGMVISVEELPHGNVVALDMQTLEVLGRASSGGADSCHVAIVDDAAWVANYSSGTAAVVPLAGLLDGTAAKVPELLSHPGSGPVSGRQGESHAHQVTATAWGTVLVSDLGADRVDEYSASSRVRIVSAELPPGTGPRHVALRGDYLLVAGELDGHLHVLQRALLARSGDASVPTAGDAPVPTAEQGEDGHSWRWLFRVPLAESAAEIAASAEFFPSHIELSADGKLLYAAVRGPNTIVVLDVTGLPANPDIRSIARPPEFLRQVSSGGRWPRHFAVVRAGQGNHKLYVANQHSDQLAVFVLDERGLPEASPVQMVNFASPACVVPVMPIL</sequence>